<dbReference type="SMART" id="SM00320">
    <property type="entry name" value="WD40"/>
    <property type="match status" value="4"/>
</dbReference>
<keyword evidence="2 4" id="KW-0853">WD repeat</keyword>
<dbReference type="PANTHER" id="PTHR22889">
    <property type="entry name" value="WD REPEAT-CONTAINING PROTEIN 89"/>
    <property type="match status" value="1"/>
</dbReference>
<dbReference type="PROSITE" id="PS50294">
    <property type="entry name" value="WD_REPEATS_REGION"/>
    <property type="match status" value="2"/>
</dbReference>
<dbReference type="Proteomes" id="UP000625711">
    <property type="component" value="Unassembled WGS sequence"/>
</dbReference>
<feature type="repeat" description="WD" evidence="4">
    <location>
        <begin position="182"/>
        <end position="217"/>
    </location>
</feature>
<dbReference type="PROSITE" id="PS50082">
    <property type="entry name" value="WD_REPEATS_2"/>
    <property type="match status" value="2"/>
</dbReference>
<dbReference type="InterPro" id="IPR015943">
    <property type="entry name" value="WD40/YVTN_repeat-like_dom_sf"/>
</dbReference>
<dbReference type="EMBL" id="JAACXV010013888">
    <property type="protein sequence ID" value="KAF7271830.1"/>
    <property type="molecule type" value="Genomic_DNA"/>
</dbReference>
<dbReference type="PANTHER" id="PTHR22889:SF0">
    <property type="entry name" value="WD REPEAT-CONTAINING PROTEIN 89"/>
    <property type="match status" value="1"/>
</dbReference>
<dbReference type="Pfam" id="PF00400">
    <property type="entry name" value="WD40"/>
    <property type="match status" value="2"/>
</dbReference>
<reference evidence="5" key="1">
    <citation type="submission" date="2020-08" db="EMBL/GenBank/DDBJ databases">
        <title>Genome sequencing and assembly of the red palm weevil Rhynchophorus ferrugineus.</title>
        <authorList>
            <person name="Dias G.B."/>
            <person name="Bergman C.M."/>
            <person name="Manee M."/>
        </authorList>
    </citation>
    <scope>NUCLEOTIDE SEQUENCE</scope>
    <source>
        <strain evidence="5">AA-2017</strain>
        <tissue evidence="5">Whole larva</tissue>
    </source>
</reference>
<sequence>MEMEIEELNGFEENGANDSDTCDFNEIKDCFSSCEHVHGQSFGPKYILNISASKEINPNIAVALSDNSIEICNWSSSGLTKVVKYKEHTNKIVECKFVNKDSNLLYTGSNDGTIKLWDLRDSESVSTFQDTTVDESDLIKSISSFDVCPNNQLLAAGTDLTDGDPYILFWDIRNVKLLGAYWESHTDDITQVKFHPNNSNKLISGSTDGLINIYDLSKSCEDDALEDTLNTDAFIENLQWFSENRENKISCVTSTNELQLWSTVDAEPYKLFSRDDISKIIKKKEDNTYIANVHQVGGYLLVLSGSNGSEGKSLRSFQVLGVESCPAFRFDANTQRVRASFLNENTGILLTGGEKGKLDVWKPDLTIFDIKNKKK</sequence>
<evidence type="ECO:0000256" key="4">
    <source>
        <dbReference type="PROSITE-ProRule" id="PRU00221"/>
    </source>
</evidence>
<dbReference type="SUPFAM" id="SSF50978">
    <property type="entry name" value="WD40 repeat-like"/>
    <property type="match status" value="1"/>
</dbReference>
<evidence type="ECO:0000313" key="6">
    <source>
        <dbReference type="Proteomes" id="UP000625711"/>
    </source>
</evidence>
<dbReference type="InterPro" id="IPR039328">
    <property type="entry name" value="WDR89"/>
</dbReference>
<dbReference type="InterPro" id="IPR019775">
    <property type="entry name" value="WD40_repeat_CS"/>
</dbReference>
<proteinExistence type="predicted"/>
<organism evidence="5 6">
    <name type="scientific">Rhynchophorus ferrugineus</name>
    <name type="common">Red palm weevil</name>
    <name type="synonym">Curculio ferrugineus</name>
    <dbReference type="NCBI Taxonomy" id="354439"/>
    <lineage>
        <taxon>Eukaryota</taxon>
        <taxon>Metazoa</taxon>
        <taxon>Ecdysozoa</taxon>
        <taxon>Arthropoda</taxon>
        <taxon>Hexapoda</taxon>
        <taxon>Insecta</taxon>
        <taxon>Pterygota</taxon>
        <taxon>Neoptera</taxon>
        <taxon>Endopterygota</taxon>
        <taxon>Coleoptera</taxon>
        <taxon>Polyphaga</taxon>
        <taxon>Cucujiformia</taxon>
        <taxon>Curculionidae</taxon>
        <taxon>Dryophthorinae</taxon>
        <taxon>Rhynchophorus</taxon>
    </lineage>
</organism>
<evidence type="ECO:0000256" key="3">
    <source>
        <dbReference type="ARBA" id="ARBA00022737"/>
    </source>
</evidence>
<name>A0A834M9U8_RHYFE</name>
<dbReference type="AlphaFoldDB" id="A0A834M9U8"/>
<protein>
    <recommendedName>
        <fullName evidence="1">WD repeat-containing protein 89</fullName>
    </recommendedName>
</protein>
<gene>
    <name evidence="5" type="ORF">GWI33_015310</name>
</gene>
<dbReference type="InterPro" id="IPR001680">
    <property type="entry name" value="WD40_rpt"/>
</dbReference>
<keyword evidence="3" id="KW-0677">Repeat</keyword>
<feature type="repeat" description="WD" evidence="4">
    <location>
        <begin position="85"/>
        <end position="127"/>
    </location>
</feature>
<evidence type="ECO:0000256" key="1">
    <source>
        <dbReference type="ARBA" id="ARBA00021125"/>
    </source>
</evidence>
<evidence type="ECO:0000313" key="5">
    <source>
        <dbReference type="EMBL" id="KAF7271830.1"/>
    </source>
</evidence>
<dbReference type="PROSITE" id="PS00678">
    <property type="entry name" value="WD_REPEATS_1"/>
    <property type="match status" value="1"/>
</dbReference>
<keyword evidence="6" id="KW-1185">Reference proteome</keyword>
<dbReference type="OrthoDB" id="25131at2759"/>
<dbReference type="InterPro" id="IPR036322">
    <property type="entry name" value="WD40_repeat_dom_sf"/>
</dbReference>
<accession>A0A834M9U8</accession>
<evidence type="ECO:0000256" key="2">
    <source>
        <dbReference type="ARBA" id="ARBA00022574"/>
    </source>
</evidence>
<dbReference type="Gene3D" id="2.130.10.10">
    <property type="entry name" value="YVTN repeat-like/Quinoprotein amine dehydrogenase"/>
    <property type="match status" value="2"/>
</dbReference>
<comment type="caution">
    <text evidence="5">The sequence shown here is derived from an EMBL/GenBank/DDBJ whole genome shotgun (WGS) entry which is preliminary data.</text>
</comment>